<sequence length="112" mass="13600">MSTLEYPVYSFAWSTLLWIVALIFFCPTPYVLWCELVDRKKLKRERRIQFRRNNIEMVPTKSFSGSHNKKKKKDLTMERKREKKQEKLEQDFLTIEAEKKKDLSLDKNQQNL</sequence>
<protein>
    <submittedName>
        <fullName evidence="3">Uncharacterized protein</fullName>
    </submittedName>
</protein>
<feature type="region of interest" description="Disordered" evidence="1">
    <location>
        <begin position="59"/>
        <end position="87"/>
    </location>
</feature>
<evidence type="ECO:0000256" key="2">
    <source>
        <dbReference type="SAM" id="Phobius"/>
    </source>
</evidence>
<keyword evidence="4" id="KW-1185">Reference proteome</keyword>
<organism evidence="3 4">
    <name type="scientific">Anaeramoeba flamelloides</name>
    <dbReference type="NCBI Taxonomy" id="1746091"/>
    <lineage>
        <taxon>Eukaryota</taxon>
        <taxon>Metamonada</taxon>
        <taxon>Anaeramoebidae</taxon>
        <taxon>Anaeramoeba</taxon>
    </lineage>
</organism>
<gene>
    <name evidence="3" type="ORF">M0813_11606</name>
</gene>
<evidence type="ECO:0000313" key="4">
    <source>
        <dbReference type="Proteomes" id="UP001150062"/>
    </source>
</evidence>
<evidence type="ECO:0000256" key="1">
    <source>
        <dbReference type="SAM" id="MobiDB-lite"/>
    </source>
</evidence>
<name>A0ABQ8ZEC3_9EUKA</name>
<comment type="caution">
    <text evidence="3">The sequence shown here is derived from an EMBL/GenBank/DDBJ whole genome shotgun (WGS) entry which is preliminary data.</text>
</comment>
<keyword evidence="2" id="KW-0472">Membrane</keyword>
<feature type="compositionally biased region" description="Basic and acidic residues" evidence="1">
    <location>
        <begin position="74"/>
        <end position="87"/>
    </location>
</feature>
<reference evidence="3" key="1">
    <citation type="submission" date="2022-08" db="EMBL/GenBank/DDBJ databases">
        <title>Novel sulfate-reducing endosymbionts in the free-living metamonad Anaeramoeba.</title>
        <authorList>
            <person name="Jerlstrom-Hultqvist J."/>
            <person name="Cepicka I."/>
            <person name="Gallot-Lavallee L."/>
            <person name="Salas-Leiva D."/>
            <person name="Curtis B.A."/>
            <person name="Zahonova K."/>
            <person name="Pipaliya S."/>
            <person name="Dacks J."/>
            <person name="Roger A.J."/>
        </authorList>
    </citation>
    <scope>NUCLEOTIDE SEQUENCE</scope>
    <source>
        <strain evidence="3">Schooner1</strain>
    </source>
</reference>
<proteinExistence type="predicted"/>
<evidence type="ECO:0000313" key="3">
    <source>
        <dbReference type="EMBL" id="KAJ6255247.1"/>
    </source>
</evidence>
<keyword evidence="2" id="KW-0812">Transmembrane</keyword>
<dbReference type="EMBL" id="JAOAOG010000008">
    <property type="protein sequence ID" value="KAJ6255247.1"/>
    <property type="molecule type" value="Genomic_DNA"/>
</dbReference>
<keyword evidence="2" id="KW-1133">Transmembrane helix</keyword>
<feature type="transmembrane region" description="Helical" evidence="2">
    <location>
        <begin position="12"/>
        <end position="37"/>
    </location>
</feature>
<dbReference type="Proteomes" id="UP001150062">
    <property type="component" value="Unassembled WGS sequence"/>
</dbReference>
<accession>A0ABQ8ZEC3</accession>